<keyword evidence="3" id="KW-1185">Reference proteome</keyword>
<keyword evidence="1" id="KW-1133">Transmembrane helix</keyword>
<evidence type="ECO:0000313" key="3">
    <source>
        <dbReference type="Proteomes" id="UP001194468"/>
    </source>
</evidence>
<evidence type="ECO:0000256" key="1">
    <source>
        <dbReference type="SAM" id="Phobius"/>
    </source>
</evidence>
<accession>A0AAD4GH13</accession>
<dbReference type="AlphaFoldDB" id="A0AAD4GH13"/>
<reference evidence="2" key="2">
    <citation type="journal article" date="2020" name="Nat. Commun.">
        <title>Large-scale genome sequencing of mycorrhizal fungi provides insights into the early evolution of symbiotic traits.</title>
        <authorList>
            <person name="Miyauchi S."/>
            <person name="Kiss E."/>
            <person name="Kuo A."/>
            <person name="Drula E."/>
            <person name="Kohler A."/>
            <person name="Sanchez-Garcia M."/>
            <person name="Morin E."/>
            <person name="Andreopoulos B."/>
            <person name="Barry K.W."/>
            <person name="Bonito G."/>
            <person name="Buee M."/>
            <person name="Carver A."/>
            <person name="Chen C."/>
            <person name="Cichocki N."/>
            <person name="Clum A."/>
            <person name="Culley D."/>
            <person name="Crous P.W."/>
            <person name="Fauchery L."/>
            <person name="Girlanda M."/>
            <person name="Hayes R.D."/>
            <person name="Keri Z."/>
            <person name="LaButti K."/>
            <person name="Lipzen A."/>
            <person name="Lombard V."/>
            <person name="Magnuson J."/>
            <person name="Maillard F."/>
            <person name="Murat C."/>
            <person name="Nolan M."/>
            <person name="Ohm R.A."/>
            <person name="Pangilinan J."/>
            <person name="Pereira M.F."/>
            <person name="Perotto S."/>
            <person name="Peter M."/>
            <person name="Pfister S."/>
            <person name="Riley R."/>
            <person name="Sitrit Y."/>
            <person name="Stielow J.B."/>
            <person name="Szollosi G."/>
            <person name="Zifcakova L."/>
            <person name="Stursova M."/>
            <person name="Spatafora J.W."/>
            <person name="Tedersoo L."/>
            <person name="Vaario L.M."/>
            <person name="Yamada A."/>
            <person name="Yan M."/>
            <person name="Wang P."/>
            <person name="Xu J."/>
            <person name="Bruns T."/>
            <person name="Baldrian P."/>
            <person name="Vilgalys R."/>
            <person name="Dunand C."/>
            <person name="Henrissat B."/>
            <person name="Grigoriev I.V."/>
            <person name="Hibbett D."/>
            <person name="Nagy L.G."/>
            <person name="Martin F.M."/>
        </authorList>
    </citation>
    <scope>NUCLEOTIDE SEQUENCE</scope>
    <source>
        <strain evidence="2">BED1</strain>
    </source>
</reference>
<evidence type="ECO:0000313" key="2">
    <source>
        <dbReference type="EMBL" id="KAF8443207.1"/>
    </source>
</evidence>
<protein>
    <submittedName>
        <fullName evidence="2">Uncharacterized protein</fullName>
    </submittedName>
</protein>
<comment type="caution">
    <text evidence="2">The sequence shown here is derived from an EMBL/GenBank/DDBJ whole genome shotgun (WGS) entry which is preliminary data.</text>
</comment>
<feature type="transmembrane region" description="Helical" evidence="1">
    <location>
        <begin position="12"/>
        <end position="30"/>
    </location>
</feature>
<feature type="transmembrane region" description="Helical" evidence="1">
    <location>
        <begin position="90"/>
        <end position="110"/>
    </location>
</feature>
<keyword evidence="1" id="KW-0812">Transmembrane</keyword>
<reference evidence="2" key="1">
    <citation type="submission" date="2019-10" db="EMBL/GenBank/DDBJ databases">
        <authorList>
            <consortium name="DOE Joint Genome Institute"/>
            <person name="Kuo A."/>
            <person name="Miyauchi S."/>
            <person name="Kiss E."/>
            <person name="Drula E."/>
            <person name="Kohler A."/>
            <person name="Sanchez-Garcia M."/>
            <person name="Andreopoulos B."/>
            <person name="Barry K.W."/>
            <person name="Bonito G."/>
            <person name="Buee M."/>
            <person name="Carver A."/>
            <person name="Chen C."/>
            <person name="Cichocki N."/>
            <person name="Clum A."/>
            <person name="Culley D."/>
            <person name="Crous P.W."/>
            <person name="Fauchery L."/>
            <person name="Girlanda M."/>
            <person name="Hayes R."/>
            <person name="Keri Z."/>
            <person name="LaButti K."/>
            <person name="Lipzen A."/>
            <person name="Lombard V."/>
            <person name="Magnuson J."/>
            <person name="Maillard F."/>
            <person name="Morin E."/>
            <person name="Murat C."/>
            <person name="Nolan M."/>
            <person name="Ohm R."/>
            <person name="Pangilinan J."/>
            <person name="Pereira M."/>
            <person name="Perotto S."/>
            <person name="Peter M."/>
            <person name="Riley R."/>
            <person name="Sitrit Y."/>
            <person name="Stielow B."/>
            <person name="Szollosi G."/>
            <person name="Zifcakova L."/>
            <person name="Stursova M."/>
            <person name="Spatafora J.W."/>
            <person name="Tedersoo L."/>
            <person name="Vaario L.-M."/>
            <person name="Yamada A."/>
            <person name="Yan M."/>
            <person name="Wang P."/>
            <person name="Xu J."/>
            <person name="Bruns T."/>
            <person name="Baldrian P."/>
            <person name="Vilgalys R."/>
            <person name="Henrissat B."/>
            <person name="Grigoriev I.V."/>
            <person name="Hibbett D."/>
            <person name="Nagy L.G."/>
            <person name="Martin F.M."/>
        </authorList>
    </citation>
    <scope>NUCLEOTIDE SEQUENCE</scope>
    <source>
        <strain evidence="2">BED1</strain>
    </source>
</reference>
<feature type="transmembrane region" description="Helical" evidence="1">
    <location>
        <begin position="36"/>
        <end position="57"/>
    </location>
</feature>
<sequence length="144" mass="16546">MYRLSVKLLRCGPFILFRSSLVFLIFTAALTRSVFATLVIFFHCFEVALSLTFYFILKGVVKSQRREKHFVGVALMQTCLKGLLGSDCKGLLICVTAWYFLSFVHHPHLYPLRRSYFVCTDIFGYSLTTMFSSVNSYSMFLCSP</sequence>
<keyword evidence="1" id="KW-0472">Membrane</keyword>
<dbReference type="EMBL" id="WHUW01000008">
    <property type="protein sequence ID" value="KAF8443207.1"/>
    <property type="molecule type" value="Genomic_DNA"/>
</dbReference>
<proteinExistence type="predicted"/>
<gene>
    <name evidence="2" type="ORF">L210DRAFT_3535104</name>
</gene>
<organism evidence="2 3">
    <name type="scientific">Boletus edulis BED1</name>
    <dbReference type="NCBI Taxonomy" id="1328754"/>
    <lineage>
        <taxon>Eukaryota</taxon>
        <taxon>Fungi</taxon>
        <taxon>Dikarya</taxon>
        <taxon>Basidiomycota</taxon>
        <taxon>Agaricomycotina</taxon>
        <taxon>Agaricomycetes</taxon>
        <taxon>Agaricomycetidae</taxon>
        <taxon>Boletales</taxon>
        <taxon>Boletineae</taxon>
        <taxon>Boletaceae</taxon>
        <taxon>Boletoideae</taxon>
        <taxon>Boletus</taxon>
    </lineage>
</organism>
<name>A0AAD4GH13_BOLED</name>
<dbReference type="Proteomes" id="UP001194468">
    <property type="component" value="Unassembled WGS sequence"/>
</dbReference>